<organism evidence="1 2">
    <name type="scientific">Humitalea rosea</name>
    <dbReference type="NCBI Taxonomy" id="990373"/>
    <lineage>
        <taxon>Bacteria</taxon>
        <taxon>Pseudomonadati</taxon>
        <taxon>Pseudomonadota</taxon>
        <taxon>Alphaproteobacteria</taxon>
        <taxon>Acetobacterales</taxon>
        <taxon>Roseomonadaceae</taxon>
        <taxon>Humitalea</taxon>
    </lineage>
</organism>
<dbReference type="InterPro" id="IPR012349">
    <property type="entry name" value="Split_barrel_FMN-bd"/>
</dbReference>
<sequence length="235" mass="26368">MPDIYPITPRNRVKRLHERGRYDHESVHAILDSAMLCHIAYVIDGQPYCTPTVFWREEDHLYWHGSSASRMLRSQKPGLPVCLTVTHMDSLVLARCGFNHSVDYRSVMAYGTAAIVDDAEEKARALSAMINRFYPDRDATLRPSTAQELKATMLVGMKIEDASAKIRAKGVGDEEEDYALPIYAARIPVYQVLGATEPCPRLIPGVERPEGLAGFTEGRRLDEVMSETAKLVYPD</sequence>
<dbReference type="Proteomes" id="UP000249688">
    <property type="component" value="Unassembled WGS sequence"/>
</dbReference>
<dbReference type="InterPro" id="IPR024747">
    <property type="entry name" value="Pyridox_Oxase-rel"/>
</dbReference>
<protein>
    <recommendedName>
        <fullName evidence="3">Nitroimidazol reductase NimA-like FMN-containing flavoprotein (Pyridoxamine 5'-phosphate oxidase superfamily)</fullName>
    </recommendedName>
</protein>
<dbReference type="Gene3D" id="2.30.110.10">
    <property type="entry name" value="Electron Transport, Fmn-binding Protein, Chain A"/>
    <property type="match status" value="1"/>
</dbReference>
<dbReference type="AlphaFoldDB" id="A0A2W7HZU1"/>
<reference evidence="1 2" key="1">
    <citation type="submission" date="2018-06" db="EMBL/GenBank/DDBJ databases">
        <title>Genomic Encyclopedia of Archaeal and Bacterial Type Strains, Phase II (KMG-II): from individual species to whole genera.</title>
        <authorList>
            <person name="Goeker M."/>
        </authorList>
    </citation>
    <scope>NUCLEOTIDE SEQUENCE [LARGE SCALE GENOMIC DNA]</scope>
    <source>
        <strain evidence="1 2">DSM 24525</strain>
    </source>
</reference>
<comment type="caution">
    <text evidence="1">The sequence shown here is derived from an EMBL/GenBank/DDBJ whole genome shotgun (WGS) entry which is preliminary data.</text>
</comment>
<gene>
    <name evidence="1" type="ORF">C8P66_1378</name>
</gene>
<accession>A0A2W7HZU1</accession>
<dbReference type="RefSeq" id="WP_111400360.1">
    <property type="nucleotide sequence ID" value="NZ_QKYU01000037.1"/>
</dbReference>
<evidence type="ECO:0000313" key="2">
    <source>
        <dbReference type="Proteomes" id="UP000249688"/>
    </source>
</evidence>
<dbReference type="PANTHER" id="PTHR34071">
    <property type="entry name" value="5-NITROIMIDAZOLE ANTIBIOTICS RESISTANCE PROTEIN, NIMA-FAMILY-RELATED PROTEIN-RELATED"/>
    <property type="match status" value="1"/>
</dbReference>
<dbReference type="PANTHER" id="PTHR34071:SF2">
    <property type="entry name" value="FLAVIN-NUCLEOTIDE-BINDING PROTEIN"/>
    <property type="match status" value="1"/>
</dbReference>
<evidence type="ECO:0008006" key="3">
    <source>
        <dbReference type="Google" id="ProtNLM"/>
    </source>
</evidence>
<dbReference type="SUPFAM" id="SSF50475">
    <property type="entry name" value="FMN-binding split barrel"/>
    <property type="match status" value="1"/>
</dbReference>
<dbReference type="OrthoDB" id="116031at2"/>
<evidence type="ECO:0000313" key="1">
    <source>
        <dbReference type="EMBL" id="PZW38515.1"/>
    </source>
</evidence>
<dbReference type="EMBL" id="QKYU01000037">
    <property type="protein sequence ID" value="PZW38515.1"/>
    <property type="molecule type" value="Genomic_DNA"/>
</dbReference>
<name>A0A2W7HZU1_9PROT</name>
<proteinExistence type="predicted"/>
<keyword evidence="2" id="KW-1185">Reference proteome</keyword>
<dbReference type="Pfam" id="PF12900">
    <property type="entry name" value="Pyridox_ox_2"/>
    <property type="match status" value="1"/>
</dbReference>